<evidence type="ECO:0000259" key="2">
    <source>
        <dbReference type="Pfam" id="PF13229"/>
    </source>
</evidence>
<dbReference type="Proteomes" id="UP000613160">
    <property type="component" value="Unassembled WGS sequence"/>
</dbReference>
<dbReference type="InterPro" id="IPR022444">
    <property type="entry name" value="Cofactor-bd_rpt"/>
</dbReference>
<dbReference type="SUPFAM" id="SSF51126">
    <property type="entry name" value="Pectin lyase-like"/>
    <property type="match status" value="1"/>
</dbReference>
<dbReference type="SMART" id="SM00710">
    <property type="entry name" value="PbH1"/>
    <property type="match status" value="8"/>
</dbReference>
<evidence type="ECO:0000313" key="4">
    <source>
        <dbReference type="Proteomes" id="UP000613160"/>
    </source>
</evidence>
<proteinExistence type="predicted"/>
<dbReference type="InterPro" id="IPR039448">
    <property type="entry name" value="Beta_helix"/>
</dbReference>
<dbReference type="EMBL" id="BMJJ01000008">
    <property type="protein sequence ID" value="GGD26938.1"/>
    <property type="molecule type" value="Genomic_DNA"/>
</dbReference>
<feature type="chain" id="PRO_5037908430" evidence="1">
    <location>
        <begin position="29"/>
        <end position="457"/>
    </location>
</feature>
<reference evidence="3" key="1">
    <citation type="journal article" date="2014" name="Int. J. Syst. Evol. Microbiol.">
        <title>Complete genome sequence of Corynebacterium casei LMG S-19264T (=DSM 44701T), isolated from a smear-ripened cheese.</title>
        <authorList>
            <consortium name="US DOE Joint Genome Institute (JGI-PGF)"/>
            <person name="Walter F."/>
            <person name="Albersmeier A."/>
            <person name="Kalinowski J."/>
            <person name="Ruckert C."/>
        </authorList>
    </citation>
    <scope>NUCLEOTIDE SEQUENCE</scope>
    <source>
        <strain evidence="3">CGMCC 1.15493</strain>
    </source>
</reference>
<keyword evidence="4" id="KW-1185">Reference proteome</keyword>
<dbReference type="PANTHER" id="PTHR36453:SF1">
    <property type="entry name" value="RIGHT HANDED BETA HELIX DOMAIN-CONTAINING PROTEIN"/>
    <property type="match status" value="1"/>
</dbReference>
<dbReference type="InterPro" id="IPR006626">
    <property type="entry name" value="PbH1"/>
</dbReference>
<comment type="caution">
    <text evidence="3">The sequence shown here is derived from an EMBL/GenBank/DDBJ whole genome shotgun (WGS) entry which is preliminary data.</text>
</comment>
<dbReference type="NCBIfam" id="TIGR03807">
    <property type="entry name" value="RR_fam_repeat"/>
    <property type="match status" value="2"/>
</dbReference>
<dbReference type="RefSeq" id="WP_188852587.1">
    <property type="nucleotide sequence ID" value="NZ_BMJJ01000008.1"/>
</dbReference>
<dbReference type="Pfam" id="PF13229">
    <property type="entry name" value="Beta_helix"/>
    <property type="match status" value="2"/>
</dbReference>
<accession>A0A916Y1J7</accession>
<dbReference type="InterPro" id="IPR011050">
    <property type="entry name" value="Pectin_lyase_fold/virulence"/>
</dbReference>
<feature type="signal peptide" evidence="1">
    <location>
        <begin position="1"/>
        <end position="28"/>
    </location>
</feature>
<organism evidence="3 4">
    <name type="scientific">Aureimonas glaciei</name>
    <dbReference type="NCBI Taxonomy" id="1776957"/>
    <lineage>
        <taxon>Bacteria</taxon>
        <taxon>Pseudomonadati</taxon>
        <taxon>Pseudomonadota</taxon>
        <taxon>Alphaproteobacteria</taxon>
        <taxon>Hyphomicrobiales</taxon>
        <taxon>Aurantimonadaceae</taxon>
        <taxon>Aureimonas</taxon>
    </lineage>
</organism>
<sequence length="457" mass="46074">MTLRPLLSRRAVMSGLIGLAAAPFPAVAQTRDGLGAAGLRGTLDATARGLTPSGGGDQTRALQRLLDETALSGETLFLPPGDYFAGELRLPAVTRLAGVPGASRLLGPSLALQSGGAERIFLDGLTIDGLALPTGGPGRALLDIADCPNLIITGCEIGNAAGNALDLSRSGGRIEACVILRAGLAAVQSRDSSGFRIAGNRVEDCGNGGILVHRSAPGLDASLITGNRLARIRADAGGTGQNGNGINLFRAHGVTVSDNQIDDCAFSAIRANGGSNAIIAGNQCRNSGETALYAEFQFEGAVISGNLVDGAAIGISIANFNEGGRLAVCTGNLVRNLRTEGPYTADSPGFGMGISVEADTVVSNNVVEGAPLYGIKLGWGPYLRDVAATGNVLRDCPVGIAVTVVEGAGKAVISGNVIAGAERGAILGYHWAEAVTEDLAGPGADVPGHLTLAGNAV</sequence>
<gene>
    <name evidence="3" type="ORF">GCM10011335_32460</name>
</gene>
<reference evidence="3" key="2">
    <citation type="submission" date="2020-09" db="EMBL/GenBank/DDBJ databases">
        <authorList>
            <person name="Sun Q."/>
            <person name="Zhou Y."/>
        </authorList>
    </citation>
    <scope>NUCLEOTIDE SEQUENCE</scope>
    <source>
        <strain evidence="3">CGMCC 1.15493</strain>
    </source>
</reference>
<dbReference type="PANTHER" id="PTHR36453">
    <property type="entry name" value="SECRETED PROTEIN-RELATED"/>
    <property type="match status" value="1"/>
</dbReference>
<name>A0A916Y1J7_9HYPH</name>
<evidence type="ECO:0000256" key="1">
    <source>
        <dbReference type="SAM" id="SignalP"/>
    </source>
</evidence>
<dbReference type="NCBIfam" id="TIGR03808">
    <property type="entry name" value="RR_plus_rpt_1"/>
    <property type="match status" value="1"/>
</dbReference>
<dbReference type="Gene3D" id="2.160.20.10">
    <property type="entry name" value="Single-stranded right-handed beta-helix, Pectin lyase-like"/>
    <property type="match status" value="1"/>
</dbReference>
<keyword evidence="1" id="KW-0732">Signal</keyword>
<protein>
    <submittedName>
        <fullName evidence="3">Tat protein</fullName>
    </submittedName>
</protein>
<dbReference type="AlphaFoldDB" id="A0A916Y1J7"/>
<dbReference type="InterPro" id="IPR012334">
    <property type="entry name" value="Pectin_lyas_fold"/>
</dbReference>
<evidence type="ECO:0000313" key="3">
    <source>
        <dbReference type="EMBL" id="GGD26938.1"/>
    </source>
</evidence>
<feature type="domain" description="Right handed beta helix" evidence="2">
    <location>
        <begin position="242"/>
        <end position="377"/>
    </location>
</feature>
<feature type="domain" description="Right handed beta helix" evidence="2">
    <location>
        <begin position="145"/>
        <end position="227"/>
    </location>
</feature>
<dbReference type="InterPro" id="IPR022388">
    <property type="entry name" value="CHP03808"/>
</dbReference>